<organism evidence="7 8">
    <name type="scientific">Candidatus Cetobacterium colombiensis</name>
    <dbReference type="NCBI Taxonomy" id="3073100"/>
    <lineage>
        <taxon>Bacteria</taxon>
        <taxon>Fusobacteriati</taxon>
        <taxon>Fusobacteriota</taxon>
        <taxon>Fusobacteriia</taxon>
        <taxon>Fusobacteriales</taxon>
        <taxon>Fusobacteriaceae</taxon>
        <taxon>Cetobacterium</taxon>
    </lineage>
</organism>
<keyword evidence="4 5" id="KW-0472">Membrane</keyword>
<feature type="transmembrane region" description="Helical" evidence="5">
    <location>
        <begin position="7"/>
        <end position="27"/>
    </location>
</feature>
<feature type="transmembrane region" description="Helical" evidence="5">
    <location>
        <begin position="39"/>
        <end position="57"/>
    </location>
</feature>
<feature type="transmembrane region" description="Helical" evidence="5">
    <location>
        <begin position="262"/>
        <end position="281"/>
    </location>
</feature>
<evidence type="ECO:0000256" key="5">
    <source>
        <dbReference type="SAM" id="Phobius"/>
    </source>
</evidence>
<dbReference type="InterPro" id="IPR037185">
    <property type="entry name" value="EmrE-like"/>
</dbReference>
<dbReference type="InterPro" id="IPR000620">
    <property type="entry name" value="EamA_dom"/>
</dbReference>
<evidence type="ECO:0000313" key="7">
    <source>
        <dbReference type="EMBL" id="MDX8336060.1"/>
    </source>
</evidence>
<dbReference type="Pfam" id="PF00892">
    <property type="entry name" value="EamA"/>
    <property type="match status" value="2"/>
</dbReference>
<proteinExistence type="predicted"/>
<evidence type="ECO:0000256" key="3">
    <source>
        <dbReference type="ARBA" id="ARBA00022989"/>
    </source>
</evidence>
<feature type="transmembrane region" description="Helical" evidence="5">
    <location>
        <begin position="147"/>
        <end position="167"/>
    </location>
</feature>
<dbReference type="PANTHER" id="PTHR22911">
    <property type="entry name" value="ACYL-MALONYL CONDENSING ENZYME-RELATED"/>
    <property type="match status" value="1"/>
</dbReference>
<accession>A0ABU4W952</accession>
<comment type="caution">
    <text evidence="7">The sequence shown here is derived from an EMBL/GenBank/DDBJ whole genome shotgun (WGS) entry which is preliminary data.</text>
</comment>
<evidence type="ECO:0000256" key="4">
    <source>
        <dbReference type="ARBA" id="ARBA00023136"/>
    </source>
</evidence>
<keyword evidence="3 5" id="KW-1133">Transmembrane helix</keyword>
<keyword evidence="2 5" id="KW-0812">Transmembrane</keyword>
<feature type="transmembrane region" description="Helical" evidence="5">
    <location>
        <begin position="123"/>
        <end position="141"/>
    </location>
</feature>
<evidence type="ECO:0000313" key="8">
    <source>
        <dbReference type="Proteomes" id="UP001279681"/>
    </source>
</evidence>
<feature type="transmembrane region" description="Helical" evidence="5">
    <location>
        <begin position="239"/>
        <end position="256"/>
    </location>
</feature>
<name>A0ABU4W952_9FUSO</name>
<dbReference type="EMBL" id="JAVIKH010000006">
    <property type="protein sequence ID" value="MDX8336060.1"/>
    <property type="molecule type" value="Genomic_DNA"/>
</dbReference>
<comment type="subcellular location">
    <subcellularLocation>
        <location evidence="1">Membrane</location>
        <topology evidence="1">Multi-pass membrane protein</topology>
    </subcellularLocation>
</comment>
<feature type="transmembrane region" description="Helical" evidence="5">
    <location>
        <begin position="69"/>
        <end position="87"/>
    </location>
</feature>
<evidence type="ECO:0000256" key="1">
    <source>
        <dbReference type="ARBA" id="ARBA00004141"/>
    </source>
</evidence>
<reference evidence="8" key="1">
    <citation type="submission" date="2023-07" db="EMBL/GenBank/DDBJ databases">
        <authorList>
            <person name="Colorado M.A."/>
            <person name="Villamil L.M."/>
            <person name="Melo J.F."/>
            <person name="Rodriguez J.A."/>
            <person name="Ruiz R.Y."/>
        </authorList>
    </citation>
    <scope>NUCLEOTIDE SEQUENCE [LARGE SCALE GENOMIC DNA]</scope>
    <source>
        <strain evidence="8">C33</strain>
    </source>
</reference>
<dbReference type="PANTHER" id="PTHR22911:SF6">
    <property type="entry name" value="SOLUTE CARRIER FAMILY 35 MEMBER G1"/>
    <property type="match status" value="1"/>
</dbReference>
<sequence length="287" mass="32080">MNDRLKGTLWMCVSALGMALMGATVKFIGSEISTFEKLFFRNLVGVIMLFFTMRGQNINIWGSSNKSRFFMFLRCTIGLTGAVLYFYCINKLYLADSALLNKLSPFFVTIFATLFLKEKLKSHQIPILIVVLFGALLVIKPKFSFEMLPALAGFLSAIFAGGAYTLVRYLRTMEHPSTLVLWFSAFSMFGMIPPMLIQGFVVPNSVQLFYLILTGIFATIGQIGLAYAYKYALASEVSIYQYLSIIFSAIIGFMVWQEIPDIFSLIGGAIIMGAAILNYKLSKKVID</sequence>
<gene>
    <name evidence="7" type="ORF">RFV38_06040</name>
</gene>
<keyword evidence="8" id="KW-1185">Reference proteome</keyword>
<evidence type="ECO:0000259" key="6">
    <source>
        <dbReference type="Pfam" id="PF00892"/>
    </source>
</evidence>
<feature type="transmembrane region" description="Helical" evidence="5">
    <location>
        <begin position="99"/>
        <end position="116"/>
    </location>
</feature>
<evidence type="ECO:0000256" key="2">
    <source>
        <dbReference type="ARBA" id="ARBA00022692"/>
    </source>
</evidence>
<feature type="domain" description="EamA" evidence="6">
    <location>
        <begin position="6"/>
        <end position="139"/>
    </location>
</feature>
<dbReference type="Proteomes" id="UP001279681">
    <property type="component" value="Unassembled WGS sequence"/>
</dbReference>
<feature type="transmembrane region" description="Helical" evidence="5">
    <location>
        <begin position="208"/>
        <end position="227"/>
    </location>
</feature>
<feature type="transmembrane region" description="Helical" evidence="5">
    <location>
        <begin position="179"/>
        <end position="202"/>
    </location>
</feature>
<dbReference type="RefSeq" id="WP_320313465.1">
    <property type="nucleotide sequence ID" value="NZ_JAVIKH010000006.1"/>
</dbReference>
<feature type="domain" description="EamA" evidence="6">
    <location>
        <begin position="150"/>
        <end position="278"/>
    </location>
</feature>
<dbReference type="SUPFAM" id="SSF103481">
    <property type="entry name" value="Multidrug resistance efflux transporter EmrE"/>
    <property type="match status" value="2"/>
</dbReference>
<protein>
    <submittedName>
        <fullName evidence="7">DMT family transporter</fullName>
    </submittedName>
</protein>